<proteinExistence type="predicted"/>
<evidence type="ECO:0000313" key="2">
    <source>
        <dbReference type="EMBL" id="MDQ0207748.1"/>
    </source>
</evidence>
<accession>A0ABT9YJF9</accession>
<keyword evidence="2" id="KW-0238">DNA-binding</keyword>
<dbReference type="GO" id="GO:0016787">
    <property type="term" value="F:hydrolase activity"/>
    <property type="evidence" value="ECO:0007669"/>
    <property type="project" value="UniProtKB-KW"/>
</dbReference>
<reference evidence="2 3" key="1">
    <citation type="submission" date="2023-07" db="EMBL/GenBank/DDBJ databases">
        <title>Genomic Encyclopedia of Type Strains, Phase IV (KMG-IV): sequencing the most valuable type-strain genomes for metagenomic binning, comparative biology and taxonomic classification.</title>
        <authorList>
            <person name="Goeker M."/>
        </authorList>
    </citation>
    <scope>NUCLEOTIDE SEQUENCE [LARGE SCALE GENOMIC DNA]</scope>
    <source>
        <strain evidence="2 3">DSM 19154</strain>
    </source>
</reference>
<gene>
    <name evidence="2" type="ORF">J2S05_002549</name>
</gene>
<dbReference type="InterPro" id="IPR009835">
    <property type="entry name" value="SrtB"/>
</dbReference>
<evidence type="ECO:0000256" key="1">
    <source>
        <dbReference type="ARBA" id="ARBA00022801"/>
    </source>
</evidence>
<dbReference type="EMBL" id="JAUSUA010000003">
    <property type="protein sequence ID" value="MDQ0207748.1"/>
    <property type="molecule type" value="Genomic_DNA"/>
</dbReference>
<dbReference type="PIRSF" id="PIRSF030150">
    <property type="entry name" value="UCP030150"/>
    <property type="match status" value="1"/>
</dbReference>
<sequence>MKKLFNKVVTTFFLAVLMYSLVSLGSIGYDYVSNRHVLAEAKNIYYQEEDEREIEIPEEEGGMLPSFASLQSINQDIIGWIKVGDTAIDYPVLQSEDNQYYLDRNYKKEETRAGSIFLDHRNDVTDQPKHTILYGHRMKDASMFTGLTNFMEKDFFEDPPSMYYDTLYEQYDIEVFSAYQTHTDFYYIETEFQDDDTYHQFLEEIRSKSLYESDVELSSEDQIITLSTCDYSLHPTEGRLVVHGKLVKR</sequence>
<name>A0ABT9YJF9_9BACI</name>
<comment type="caution">
    <text evidence="2">The sequence shown here is derived from an EMBL/GenBank/DDBJ whole genome shotgun (WGS) entry which is preliminary data.</text>
</comment>
<organism evidence="2 3">
    <name type="scientific">Alkalicoccobacillus murimartini</name>
    <dbReference type="NCBI Taxonomy" id="171685"/>
    <lineage>
        <taxon>Bacteria</taxon>
        <taxon>Bacillati</taxon>
        <taxon>Bacillota</taxon>
        <taxon>Bacilli</taxon>
        <taxon>Bacillales</taxon>
        <taxon>Bacillaceae</taxon>
        <taxon>Alkalicoccobacillus</taxon>
    </lineage>
</organism>
<dbReference type="Pfam" id="PF04203">
    <property type="entry name" value="Sortase"/>
    <property type="match status" value="1"/>
</dbReference>
<dbReference type="Gene3D" id="2.40.260.10">
    <property type="entry name" value="Sortase"/>
    <property type="match status" value="1"/>
</dbReference>
<protein>
    <submittedName>
        <fullName evidence="2">Sortase B</fullName>
        <ecNumber evidence="2">3.4.22.70</ecNumber>
    </submittedName>
</protein>
<keyword evidence="1 2" id="KW-0378">Hydrolase</keyword>
<dbReference type="EC" id="3.4.22.70" evidence="2"/>
<dbReference type="InterPro" id="IPR015986">
    <property type="entry name" value="SrtB_Firmicute"/>
</dbReference>
<dbReference type="InterPro" id="IPR005754">
    <property type="entry name" value="Sortase"/>
</dbReference>
<dbReference type="CDD" id="cd05826">
    <property type="entry name" value="Sortase_B"/>
    <property type="match status" value="1"/>
</dbReference>
<dbReference type="InterPro" id="IPR023365">
    <property type="entry name" value="Sortase_dom-sf"/>
</dbReference>
<dbReference type="GO" id="GO:0003677">
    <property type="term" value="F:DNA binding"/>
    <property type="evidence" value="ECO:0007669"/>
    <property type="project" value="UniProtKB-KW"/>
</dbReference>
<keyword evidence="3" id="KW-1185">Reference proteome</keyword>
<evidence type="ECO:0000313" key="3">
    <source>
        <dbReference type="Proteomes" id="UP001225034"/>
    </source>
</evidence>
<dbReference type="RefSeq" id="WP_306983273.1">
    <property type="nucleotide sequence ID" value="NZ_JAUSUA010000003.1"/>
</dbReference>
<dbReference type="NCBIfam" id="TIGR03064">
    <property type="entry name" value="sortase_srtB"/>
    <property type="match status" value="1"/>
</dbReference>
<dbReference type="Proteomes" id="UP001225034">
    <property type="component" value="Unassembled WGS sequence"/>
</dbReference>
<dbReference type="SUPFAM" id="SSF63817">
    <property type="entry name" value="Sortase"/>
    <property type="match status" value="1"/>
</dbReference>